<dbReference type="Gene3D" id="3.30.1370.110">
    <property type="match status" value="1"/>
</dbReference>
<protein>
    <recommendedName>
        <fullName evidence="3">Smr domain-containing protein</fullName>
    </recommendedName>
</protein>
<dbReference type="AlphaFoldDB" id="A0A328DFL2"/>
<proteinExistence type="predicted"/>
<dbReference type="InterPro" id="IPR002625">
    <property type="entry name" value="Smr_dom"/>
</dbReference>
<evidence type="ECO:0000313" key="5">
    <source>
        <dbReference type="Proteomes" id="UP000249390"/>
    </source>
</evidence>
<feature type="coiled-coil region" evidence="1">
    <location>
        <begin position="45"/>
        <end position="79"/>
    </location>
</feature>
<dbReference type="SMART" id="SM01162">
    <property type="entry name" value="DUF1771"/>
    <property type="match status" value="1"/>
</dbReference>
<dbReference type="PROSITE" id="PS50828">
    <property type="entry name" value="SMR"/>
    <property type="match status" value="1"/>
</dbReference>
<dbReference type="Proteomes" id="UP000249390">
    <property type="component" value="Unassembled WGS sequence"/>
</dbReference>
<comment type="caution">
    <text evidence="4">The sequence shown here is derived from an EMBL/GenBank/DDBJ whole genome shotgun (WGS) entry which is preliminary data.</text>
</comment>
<dbReference type="PANTHER" id="PTHR47676">
    <property type="entry name" value="OS01G0225100 PROTEIN"/>
    <property type="match status" value="1"/>
</dbReference>
<evidence type="ECO:0000256" key="2">
    <source>
        <dbReference type="SAM" id="MobiDB-lite"/>
    </source>
</evidence>
<dbReference type="InterPro" id="IPR055319">
    <property type="entry name" value="At5g58720-like"/>
</dbReference>
<accession>A0A328DFL2</accession>
<dbReference type="PANTHER" id="PTHR47676:SF1">
    <property type="entry name" value="SMR DOMAIN-CONTAINING PROTEIN"/>
    <property type="match status" value="1"/>
</dbReference>
<gene>
    <name evidence="4" type="ORF">DM860_012459</name>
</gene>
<evidence type="ECO:0000313" key="4">
    <source>
        <dbReference type="EMBL" id="RAL43318.1"/>
    </source>
</evidence>
<keyword evidence="5" id="KW-1185">Reference proteome</keyword>
<feature type="domain" description="Smr" evidence="3">
    <location>
        <begin position="402"/>
        <end position="476"/>
    </location>
</feature>
<name>A0A328DFL2_9ASTE</name>
<dbReference type="InterPro" id="IPR056254">
    <property type="entry name" value="At5g58720/SDE5-like_UBA-like"/>
</dbReference>
<reference evidence="4 5" key="1">
    <citation type="submission" date="2018-06" db="EMBL/GenBank/DDBJ databases">
        <title>The Genome of Cuscuta australis (Dodder) Provides Insight into the Evolution of Plant Parasitism.</title>
        <authorList>
            <person name="Liu H."/>
        </authorList>
    </citation>
    <scope>NUCLEOTIDE SEQUENCE [LARGE SCALE GENOMIC DNA]</scope>
    <source>
        <strain evidence="5">cv. Yunnan</strain>
        <tissue evidence="4">Vines</tissue>
    </source>
</reference>
<dbReference type="SMART" id="SM00463">
    <property type="entry name" value="SMR"/>
    <property type="match status" value="1"/>
</dbReference>
<dbReference type="Pfam" id="PF24767">
    <property type="entry name" value="UBA_At5g58720"/>
    <property type="match status" value="1"/>
</dbReference>
<evidence type="ECO:0000259" key="3">
    <source>
        <dbReference type="PROSITE" id="PS50828"/>
    </source>
</evidence>
<dbReference type="SUPFAM" id="SSF160443">
    <property type="entry name" value="SMR domain-like"/>
    <property type="match status" value="1"/>
</dbReference>
<organism evidence="4 5">
    <name type="scientific">Cuscuta australis</name>
    <dbReference type="NCBI Taxonomy" id="267555"/>
    <lineage>
        <taxon>Eukaryota</taxon>
        <taxon>Viridiplantae</taxon>
        <taxon>Streptophyta</taxon>
        <taxon>Embryophyta</taxon>
        <taxon>Tracheophyta</taxon>
        <taxon>Spermatophyta</taxon>
        <taxon>Magnoliopsida</taxon>
        <taxon>eudicotyledons</taxon>
        <taxon>Gunneridae</taxon>
        <taxon>Pentapetalae</taxon>
        <taxon>asterids</taxon>
        <taxon>lamiids</taxon>
        <taxon>Solanales</taxon>
        <taxon>Convolvulaceae</taxon>
        <taxon>Cuscuteae</taxon>
        <taxon>Cuscuta</taxon>
        <taxon>Cuscuta subgen. Grammica</taxon>
        <taxon>Cuscuta sect. Cleistogrammica</taxon>
    </lineage>
</organism>
<keyword evidence="1" id="KW-0175">Coiled coil</keyword>
<dbReference type="InterPro" id="IPR036063">
    <property type="entry name" value="Smr_dom_sf"/>
</dbReference>
<dbReference type="InterPro" id="IPR013899">
    <property type="entry name" value="DUF1771"/>
</dbReference>
<dbReference type="Pfam" id="PF08590">
    <property type="entry name" value="DUF1771"/>
    <property type="match status" value="1"/>
</dbReference>
<feature type="region of interest" description="Disordered" evidence="2">
    <location>
        <begin position="1"/>
        <end position="28"/>
    </location>
</feature>
<sequence>MKHQRKNKMGSKGPKECGASKSGDAPSDGEIVWRRLLEPFAYVSIEEAELAYKEANGDLNRAAEILQNLEESAEDQSTSSSIASWYASSSSSSSDMSGEDHCAQYEAMQKSKAKRVVASAGTVSTVLGKDYVSSLPKKSSSGKNPFNCESYSKEDSEQFLCSMLGEECQLSLAVVRDVLCQCGYDFNKALNILLELSSSSAEIADNREEPILCPESNDEFTGGTFDSSYSSACGLQEKMSYAENPCRSQISFLHDNEHSSPPRGNSASQLSKEVLESLFNMPSPKIVEHEPGALKWKDVVTKMTSLRLNSEPSPASSVAGLNNTAKGEDYQVFREVSTHHWQSMKSYYQKAASAFTSGQRQYAAYLAEQGRAQNRKALEAEEKASQNIFEARNKSIENVITIDMHGQHVKQAMRLLKLHLLFGAFGRSVRQFRVITGSGGQGLGKSKLKLAVTNLLEREGIEWREENSGTLLIKLQGQTSFSFLDAPDSDDE</sequence>
<dbReference type="EMBL" id="NQVE01000156">
    <property type="protein sequence ID" value="RAL43318.1"/>
    <property type="molecule type" value="Genomic_DNA"/>
</dbReference>
<evidence type="ECO:0000256" key="1">
    <source>
        <dbReference type="SAM" id="Coils"/>
    </source>
</evidence>